<accession>A0A7X0VQX7</accession>
<sequence>MRIREGVVRNNNDLPGYKLVGYSQVATPMYQRKVHVLVLRQKSIPVVEEFVLNFYKEGLNLDDIMGVLGLEQQLIDEAVAGLIQRDYINHINRDITESGENYLDNNKVESLEKIEIIIVINAITGDIEKLKSHLMVTRSIKNKGIRALRANIDKPNVTSIDFKAVKKVFNQYKGSGKEGEDENYSGDMLDIAHMEGNTTKYKRIDILIFENTEKDVRVIAFDGFKRLEEYEENLLELDAKGINLLKYNFEDYFREDKVKAIDKIVRKSDENLIEYEKVNELYERYLDSIKGNILIIVPLVSECTVTEAFIDTIEKKLKNDINIKFILCGKDCVDEYQKKAYKRLKQLSDNIKNLQIQHTPFYLNKMIVNLDKKESIISVYEENSISLSSTSTGVVEKFYEAKEDSFDKINNIISEACKVSDLIKVNLFNKESLKEILIEILNLVRDADGYMYSSDDIGWIGVGEVPEANMFIDAPLANDGEKFRTFIDTINKSLIESLEINSKSKGVKDYFWNQFKDRYPELQNILDKIKTYRNKSNHLELTKNNKQKYYDFLNRDLNGCLPDFIENGYQIIQHKILDELKIAIKKSINELK</sequence>
<gene>
    <name evidence="1" type="ORF">H7E68_08545</name>
</gene>
<dbReference type="RefSeq" id="WP_185164264.1">
    <property type="nucleotide sequence ID" value="NZ_JACKWY010000004.1"/>
</dbReference>
<dbReference type="AlphaFoldDB" id="A0A7X0VQX7"/>
<comment type="caution">
    <text evidence="1">The sequence shown here is derived from an EMBL/GenBank/DDBJ whole genome shotgun (WGS) entry which is preliminary data.</text>
</comment>
<evidence type="ECO:0000313" key="2">
    <source>
        <dbReference type="Proteomes" id="UP000585258"/>
    </source>
</evidence>
<dbReference type="Proteomes" id="UP000585258">
    <property type="component" value="Unassembled WGS sequence"/>
</dbReference>
<protein>
    <submittedName>
        <fullName evidence="1">Uncharacterized protein</fullName>
    </submittedName>
</protein>
<name>A0A7X0VQX7_9CLOT</name>
<dbReference type="EMBL" id="JACKWY010000004">
    <property type="protein sequence ID" value="MBB6714779.1"/>
    <property type="molecule type" value="Genomic_DNA"/>
</dbReference>
<proteinExistence type="predicted"/>
<organism evidence="1 2">
    <name type="scientific">Clostridium gasigenes</name>
    <dbReference type="NCBI Taxonomy" id="94869"/>
    <lineage>
        <taxon>Bacteria</taxon>
        <taxon>Bacillati</taxon>
        <taxon>Bacillota</taxon>
        <taxon>Clostridia</taxon>
        <taxon>Eubacteriales</taxon>
        <taxon>Clostridiaceae</taxon>
        <taxon>Clostridium</taxon>
    </lineage>
</organism>
<evidence type="ECO:0000313" key="1">
    <source>
        <dbReference type="EMBL" id="MBB6714779.1"/>
    </source>
</evidence>
<reference evidence="1 2" key="1">
    <citation type="submission" date="2020-08" db="EMBL/GenBank/DDBJ databases">
        <title>Clostridia isolated from Swiss meat.</title>
        <authorList>
            <person name="Wambui J."/>
            <person name="Stevens M.J.A."/>
            <person name="Stephan R."/>
        </authorList>
    </citation>
    <scope>NUCLEOTIDE SEQUENCE [LARGE SCALE GENOMIC DNA]</scope>
    <source>
        <strain evidence="1 2">CM001</strain>
    </source>
</reference>